<evidence type="ECO:0000313" key="2">
    <source>
        <dbReference type="EMBL" id="GBP20723.1"/>
    </source>
</evidence>
<protein>
    <submittedName>
        <fullName evidence="2">Uncharacterized protein</fullName>
    </submittedName>
</protein>
<dbReference type="Proteomes" id="UP000299102">
    <property type="component" value="Unassembled WGS sequence"/>
</dbReference>
<dbReference type="EMBL" id="BGZK01000122">
    <property type="protein sequence ID" value="GBP20723.1"/>
    <property type="molecule type" value="Genomic_DNA"/>
</dbReference>
<evidence type="ECO:0000313" key="3">
    <source>
        <dbReference type="Proteomes" id="UP000299102"/>
    </source>
</evidence>
<sequence>MLTGQRMNGKGSNRYEDPIDQVSRPGRVTKLNNNSDGSPDGAARTGTVDVVGVNVNIEMLFRPTMKIVIAILAIVHSLWRMLACPVYACARARVCVCTYTCMNTRIQPATLRSEAFESLRERSATINGDRRDERGRCRRRRRCQKEIHGRHLPTNPRDIGVFRKRSHPNRFPGSYDLVSSGSMKHQLFHRPPGDGETTEFWIRWCPGICALVLPPASLKSVKRCTPQFENSSKKCEISPTTRRRLKPPTRPSYHGWYFEGPPKRVIQYGYVPLTPIHESVGGVSRRGGRARSQEFPSVRNVGVFVTKVFFISRNGTE</sequence>
<evidence type="ECO:0000256" key="1">
    <source>
        <dbReference type="SAM" id="MobiDB-lite"/>
    </source>
</evidence>
<proteinExistence type="predicted"/>
<organism evidence="2 3">
    <name type="scientific">Eumeta variegata</name>
    <name type="common">Bagworm moth</name>
    <name type="synonym">Eumeta japonica</name>
    <dbReference type="NCBI Taxonomy" id="151549"/>
    <lineage>
        <taxon>Eukaryota</taxon>
        <taxon>Metazoa</taxon>
        <taxon>Ecdysozoa</taxon>
        <taxon>Arthropoda</taxon>
        <taxon>Hexapoda</taxon>
        <taxon>Insecta</taxon>
        <taxon>Pterygota</taxon>
        <taxon>Neoptera</taxon>
        <taxon>Endopterygota</taxon>
        <taxon>Lepidoptera</taxon>
        <taxon>Glossata</taxon>
        <taxon>Ditrysia</taxon>
        <taxon>Tineoidea</taxon>
        <taxon>Psychidae</taxon>
        <taxon>Oiketicinae</taxon>
        <taxon>Eumeta</taxon>
    </lineage>
</organism>
<dbReference type="AlphaFoldDB" id="A0A4C1U2W9"/>
<accession>A0A4C1U2W9</accession>
<gene>
    <name evidence="2" type="ORF">EVAR_14448_1</name>
</gene>
<keyword evidence="3" id="KW-1185">Reference proteome</keyword>
<name>A0A4C1U2W9_EUMVA</name>
<feature type="region of interest" description="Disordered" evidence="1">
    <location>
        <begin position="1"/>
        <end position="45"/>
    </location>
</feature>
<reference evidence="2 3" key="1">
    <citation type="journal article" date="2019" name="Commun. Biol.">
        <title>The bagworm genome reveals a unique fibroin gene that provides high tensile strength.</title>
        <authorList>
            <person name="Kono N."/>
            <person name="Nakamura H."/>
            <person name="Ohtoshi R."/>
            <person name="Tomita M."/>
            <person name="Numata K."/>
            <person name="Arakawa K."/>
        </authorList>
    </citation>
    <scope>NUCLEOTIDE SEQUENCE [LARGE SCALE GENOMIC DNA]</scope>
</reference>
<comment type="caution">
    <text evidence="2">The sequence shown here is derived from an EMBL/GenBank/DDBJ whole genome shotgun (WGS) entry which is preliminary data.</text>
</comment>